<dbReference type="PROSITE" id="PS50007">
    <property type="entry name" value="PIPLC_X_DOMAIN"/>
    <property type="match status" value="1"/>
</dbReference>
<evidence type="ECO:0000313" key="10">
    <source>
        <dbReference type="EMBL" id="NEW09881.1"/>
    </source>
</evidence>
<dbReference type="AlphaFoldDB" id="A0A6G4A7T3"/>
<feature type="region of interest" description="Disordered" evidence="7">
    <location>
        <begin position="1"/>
        <end position="22"/>
    </location>
</feature>
<evidence type="ECO:0000259" key="8">
    <source>
        <dbReference type="SMART" id="SM00148"/>
    </source>
</evidence>
<evidence type="ECO:0000256" key="3">
    <source>
        <dbReference type="ARBA" id="ARBA00019758"/>
    </source>
</evidence>
<dbReference type="SMART" id="SM00148">
    <property type="entry name" value="PLCXc"/>
    <property type="match status" value="1"/>
</dbReference>
<dbReference type="CDD" id="cd08586">
    <property type="entry name" value="PI-PLCc_BcPLC_like"/>
    <property type="match status" value="1"/>
</dbReference>
<evidence type="ECO:0000256" key="1">
    <source>
        <dbReference type="ARBA" id="ARBA00001316"/>
    </source>
</evidence>
<dbReference type="RefSeq" id="WP_163954138.1">
    <property type="nucleotide sequence ID" value="NZ_JAAIKC010000027.1"/>
</dbReference>
<keyword evidence="4" id="KW-0442">Lipid degradation</keyword>
<feature type="domain" description="Ricin B lectin" evidence="9">
    <location>
        <begin position="454"/>
        <end position="593"/>
    </location>
</feature>
<dbReference type="GO" id="GO:0008081">
    <property type="term" value="F:phosphoric diester hydrolase activity"/>
    <property type="evidence" value="ECO:0007669"/>
    <property type="project" value="InterPro"/>
</dbReference>
<dbReference type="Pfam" id="PF14200">
    <property type="entry name" value="RicinB_lectin_2"/>
    <property type="match status" value="1"/>
</dbReference>
<dbReference type="EMBL" id="JAAIKC010000027">
    <property type="protein sequence ID" value="NEW09881.1"/>
    <property type="molecule type" value="Genomic_DNA"/>
</dbReference>
<comment type="caution">
    <text evidence="10">The sequence shown here is derived from an EMBL/GenBank/DDBJ whole genome shotgun (WGS) entry which is preliminary data.</text>
</comment>
<dbReference type="InterPro" id="IPR000772">
    <property type="entry name" value="Ricin_B_lectin"/>
</dbReference>
<dbReference type="PANTHER" id="PTHR13593">
    <property type="match status" value="1"/>
</dbReference>
<dbReference type="CDD" id="cd23445">
    <property type="entry name" value="beta-trefoil_Ricin_HA17-like"/>
    <property type="match status" value="1"/>
</dbReference>
<dbReference type="InterPro" id="IPR051057">
    <property type="entry name" value="PI-PLC_domain"/>
</dbReference>
<dbReference type="InterPro" id="IPR035992">
    <property type="entry name" value="Ricin_B-like_lectins"/>
</dbReference>
<dbReference type="GO" id="GO:0016042">
    <property type="term" value="P:lipid catabolic process"/>
    <property type="evidence" value="ECO:0007669"/>
    <property type="project" value="UniProtKB-KW"/>
</dbReference>
<dbReference type="SUPFAM" id="SSF51695">
    <property type="entry name" value="PLC-like phosphodiesterases"/>
    <property type="match status" value="1"/>
</dbReference>
<feature type="domain" description="Phosphatidylinositol-specific phospholipase C X" evidence="8">
    <location>
        <begin position="49"/>
        <end position="198"/>
    </location>
</feature>
<dbReference type="GO" id="GO:0004436">
    <property type="term" value="F:phosphatidylinositol diacylglycerol-lyase activity"/>
    <property type="evidence" value="ECO:0007669"/>
    <property type="project" value="UniProtKB-EC"/>
</dbReference>
<dbReference type="Gene3D" id="3.20.20.190">
    <property type="entry name" value="Phosphatidylinositol (PI) phosphodiesterase"/>
    <property type="match status" value="1"/>
</dbReference>
<evidence type="ECO:0000256" key="7">
    <source>
        <dbReference type="SAM" id="MobiDB-lite"/>
    </source>
</evidence>
<gene>
    <name evidence="10" type="ORF">GK047_28690</name>
</gene>
<proteinExistence type="predicted"/>
<sequence>MTDKLNGNTNESQNENTITDEDILEAHPGYAYETDIGYQNKQWMSNLPVDVNMSQLSIPGTHGSMALYNATPAEDIAKNQTMSLTTQLNAGIRYVDMRVRRTKDAFAMHHGAVYQKAMFGDVLRDTINFLRQNPKETVFMRVKEEHDPEAGSLSFEAIFQKYWDNNTADFWDPNSVPTTERDNPKLLDIRGKIVVIQNFSASKKFGINYGSLNNQDQYNVANNLDGMYNKWTAVKNHLYAANGSNKSQIYLNHFSGTSGSYGGAYPWFVASGKMYKDTGSNSKLSDSYATGKYPDYPNTVTGKVLYSGTNILGTNLIQNGSVSHTGIIAADFPGKGLIDGVIRLNSRLYSGDVRYITPKGSTGFRVGFGGDTYLHQSYVVYRNGTYMGHVDSGSTYYGYWDKTDVGHDFRFEGLTLFTGDKIDVYVKKDGHSTLLKSQILTVDEQEGEEVRIPDGKYSITSALNNSSEVAMQTSLSNNGYNVVLWGHANRELNGQWNLVYDSNKKAYQIKSAWKIDEALTWTRDSINVYTSPAMGTHDEAYWILKRAGKGYLYLENKASKTVLDVTGGGTANGTNINVWGQTPGAMNQKFKLIPRTEKLEAQIDSLYRPQPGQSNRSSGNFSLEHLATGTRVQLWIEGAGASALNFKVMRDVSGGSDPTTWSNVKHGSIVTIPSGTVANKKNLYIANPGGYSANGTFKVKFQTLLN</sequence>
<evidence type="ECO:0000256" key="6">
    <source>
        <dbReference type="ARBA" id="ARBA00030782"/>
    </source>
</evidence>
<evidence type="ECO:0000259" key="9">
    <source>
        <dbReference type="SMART" id="SM00458"/>
    </source>
</evidence>
<feature type="compositionally biased region" description="Polar residues" evidence="7">
    <location>
        <begin position="1"/>
        <end position="17"/>
    </location>
</feature>
<dbReference type="InterPro" id="IPR000909">
    <property type="entry name" value="PLipase_C_PInositol-sp_X_dom"/>
</dbReference>
<evidence type="ECO:0000256" key="5">
    <source>
        <dbReference type="ARBA" id="ARBA00030474"/>
    </source>
</evidence>
<dbReference type="PANTHER" id="PTHR13593:SF113">
    <property type="entry name" value="SI:DKEY-266F7.9"/>
    <property type="match status" value="1"/>
</dbReference>
<dbReference type="InterPro" id="IPR017946">
    <property type="entry name" value="PLC-like_Pdiesterase_TIM-brl"/>
</dbReference>
<comment type="catalytic activity">
    <reaction evidence="1">
        <text>a 1,2-diacyl-sn-glycero-3-phospho-(1D-myo-inositol) = 1D-myo-inositol 1,2-cyclic phosphate + a 1,2-diacyl-sn-glycerol</text>
        <dbReference type="Rhea" id="RHEA:17093"/>
        <dbReference type="ChEBI" id="CHEBI:17815"/>
        <dbReference type="ChEBI" id="CHEBI:57880"/>
        <dbReference type="ChEBI" id="CHEBI:58484"/>
        <dbReference type="EC" id="4.6.1.13"/>
    </reaction>
</comment>
<accession>A0A6G4A7T3</accession>
<dbReference type="SUPFAM" id="SSF50370">
    <property type="entry name" value="Ricin B-like lectins"/>
    <property type="match status" value="1"/>
</dbReference>
<evidence type="ECO:0000256" key="2">
    <source>
        <dbReference type="ARBA" id="ARBA00012581"/>
    </source>
</evidence>
<dbReference type="EC" id="4.6.1.13" evidence="2"/>
<organism evidence="10">
    <name type="scientific">Paenibacillus sp. SYP-B3998</name>
    <dbReference type="NCBI Taxonomy" id="2678564"/>
    <lineage>
        <taxon>Bacteria</taxon>
        <taxon>Bacillati</taxon>
        <taxon>Bacillota</taxon>
        <taxon>Bacilli</taxon>
        <taxon>Bacillales</taxon>
        <taxon>Paenibacillaceae</taxon>
        <taxon>Paenibacillus</taxon>
    </lineage>
</organism>
<dbReference type="PROSITE" id="PS50231">
    <property type="entry name" value="RICIN_B_LECTIN"/>
    <property type="match status" value="1"/>
</dbReference>
<dbReference type="Pfam" id="PF00388">
    <property type="entry name" value="PI-PLC-X"/>
    <property type="match status" value="1"/>
</dbReference>
<reference evidence="10" key="1">
    <citation type="submission" date="2020-02" db="EMBL/GenBank/DDBJ databases">
        <authorList>
            <person name="Shen X.-R."/>
            <person name="Zhang Y.-X."/>
        </authorList>
    </citation>
    <scope>NUCLEOTIDE SEQUENCE</scope>
    <source>
        <strain evidence="10">SYP-B3998</strain>
    </source>
</reference>
<evidence type="ECO:0000256" key="4">
    <source>
        <dbReference type="ARBA" id="ARBA00022963"/>
    </source>
</evidence>
<keyword evidence="4" id="KW-0443">Lipid metabolism</keyword>
<name>A0A6G4A7T3_9BACL</name>
<dbReference type="Gene3D" id="2.80.10.50">
    <property type="match status" value="1"/>
</dbReference>
<protein>
    <recommendedName>
        <fullName evidence="3">1-phosphatidylinositol phosphodiesterase</fullName>
        <ecNumber evidence="2">4.6.1.13</ecNumber>
    </recommendedName>
    <alternativeName>
        <fullName evidence="5">Phosphatidylinositol diacylglycerol-lyase</fullName>
    </alternativeName>
    <alternativeName>
        <fullName evidence="6">Phosphatidylinositol-specific phospholipase C</fullName>
    </alternativeName>
</protein>
<dbReference type="SMART" id="SM00458">
    <property type="entry name" value="RICIN"/>
    <property type="match status" value="1"/>
</dbReference>